<evidence type="ECO:0000313" key="1">
    <source>
        <dbReference type="Proteomes" id="UP000887579"/>
    </source>
</evidence>
<name>A0AC34F7T0_9BILA</name>
<evidence type="ECO:0000313" key="2">
    <source>
        <dbReference type="WBParaSite" id="ES5_v2.g13278.t1"/>
    </source>
</evidence>
<proteinExistence type="predicted"/>
<organism evidence="1 2">
    <name type="scientific">Panagrolaimus sp. ES5</name>
    <dbReference type="NCBI Taxonomy" id="591445"/>
    <lineage>
        <taxon>Eukaryota</taxon>
        <taxon>Metazoa</taxon>
        <taxon>Ecdysozoa</taxon>
        <taxon>Nematoda</taxon>
        <taxon>Chromadorea</taxon>
        <taxon>Rhabditida</taxon>
        <taxon>Tylenchina</taxon>
        <taxon>Panagrolaimomorpha</taxon>
        <taxon>Panagrolaimoidea</taxon>
        <taxon>Panagrolaimidae</taxon>
        <taxon>Panagrolaimus</taxon>
    </lineage>
</organism>
<sequence>MNFKENDNVTLNYYYHQLFSTETSILNGGFLIDFSVPYVPSTSTYGTYPPSTRASTAPPSTRTYGTYPPSTGASTASYRPSNFPNTWFPSTTITSGGFTVPHKNLICLSNGGQKTCASNDRFCAYLSGTYKGTKTQFQGCSADLNQQTGMTVCTVS</sequence>
<dbReference type="WBParaSite" id="ES5_v2.g13278.t1">
    <property type="protein sequence ID" value="ES5_v2.g13278.t1"/>
    <property type="gene ID" value="ES5_v2.g13278"/>
</dbReference>
<dbReference type="Proteomes" id="UP000887579">
    <property type="component" value="Unplaced"/>
</dbReference>
<reference evidence="2" key="1">
    <citation type="submission" date="2022-11" db="UniProtKB">
        <authorList>
            <consortium name="WormBaseParasite"/>
        </authorList>
    </citation>
    <scope>IDENTIFICATION</scope>
</reference>
<accession>A0AC34F7T0</accession>
<protein>
    <submittedName>
        <fullName evidence="2">Uncharacterized protein</fullName>
    </submittedName>
</protein>